<proteinExistence type="predicted"/>
<dbReference type="EMBL" id="QGGP01000009">
    <property type="protein sequence ID" value="PWK17405.1"/>
    <property type="molecule type" value="Genomic_DNA"/>
</dbReference>
<dbReference type="InterPro" id="IPR045607">
    <property type="entry name" value="DUF6452"/>
</dbReference>
<feature type="chain" id="PRO_5016275239" description="Lipoprotein" evidence="1">
    <location>
        <begin position="23"/>
        <end position="176"/>
    </location>
</feature>
<dbReference type="Proteomes" id="UP000245430">
    <property type="component" value="Unassembled WGS sequence"/>
</dbReference>
<organism evidence="2 3">
    <name type="scientific">Xanthomarina spongicola</name>
    <dbReference type="NCBI Taxonomy" id="570520"/>
    <lineage>
        <taxon>Bacteria</taxon>
        <taxon>Pseudomonadati</taxon>
        <taxon>Bacteroidota</taxon>
        <taxon>Flavobacteriia</taxon>
        <taxon>Flavobacteriales</taxon>
        <taxon>Flavobacteriaceae</taxon>
        <taxon>Xanthomarina</taxon>
    </lineage>
</organism>
<reference evidence="2 3" key="1">
    <citation type="submission" date="2018-05" db="EMBL/GenBank/DDBJ databases">
        <title>Genomic Encyclopedia of Archaeal and Bacterial Type Strains, Phase II (KMG-II): from individual species to whole genera.</title>
        <authorList>
            <person name="Goeker M."/>
        </authorList>
    </citation>
    <scope>NUCLEOTIDE SEQUENCE [LARGE SCALE GENOMIC DNA]</scope>
    <source>
        <strain evidence="2 3">DSM 22637</strain>
    </source>
</reference>
<sequence>MKKYSFLIITLLVLFASLLSCEKDDICSETTETTPSMHVAFYDINFPSTDTPKNVTKLKVTGIGDPDPGVLPGYDAITKKEAYLPLKTTESTTQYILHKNYRLDENGNVLGNPDTITVSYVRKEIYVSRACGYKTIYENVVITVEDDGNKWIQLLQAENDNQTVENESDIHYKIYH</sequence>
<dbReference type="AlphaFoldDB" id="A0A316DHN4"/>
<comment type="caution">
    <text evidence="2">The sequence shown here is derived from an EMBL/GenBank/DDBJ whole genome shotgun (WGS) entry which is preliminary data.</text>
</comment>
<accession>A0A316DHN4</accession>
<feature type="signal peptide" evidence="1">
    <location>
        <begin position="1"/>
        <end position="22"/>
    </location>
</feature>
<dbReference type="OrthoDB" id="663527at2"/>
<protein>
    <recommendedName>
        <fullName evidence="4">Lipoprotein</fullName>
    </recommendedName>
</protein>
<gene>
    <name evidence="2" type="ORF">LX78_02738</name>
</gene>
<keyword evidence="1" id="KW-0732">Signal</keyword>
<dbReference type="RefSeq" id="WP_109683320.1">
    <property type="nucleotide sequence ID" value="NZ_QGGP01000009.1"/>
</dbReference>
<dbReference type="PROSITE" id="PS51257">
    <property type="entry name" value="PROKAR_LIPOPROTEIN"/>
    <property type="match status" value="1"/>
</dbReference>
<evidence type="ECO:0008006" key="4">
    <source>
        <dbReference type="Google" id="ProtNLM"/>
    </source>
</evidence>
<evidence type="ECO:0000313" key="2">
    <source>
        <dbReference type="EMBL" id="PWK17405.1"/>
    </source>
</evidence>
<dbReference type="Pfam" id="PF20050">
    <property type="entry name" value="DUF6452"/>
    <property type="match status" value="1"/>
</dbReference>
<name>A0A316DHN4_9FLAO</name>
<evidence type="ECO:0000256" key="1">
    <source>
        <dbReference type="SAM" id="SignalP"/>
    </source>
</evidence>
<keyword evidence="3" id="KW-1185">Reference proteome</keyword>
<evidence type="ECO:0000313" key="3">
    <source>
        <dbReference type="Proteomes" id="UP000245430"/>
    </source>
</evidence>